<dbReference type="InterPro" id="IPR000301">
    <property type="entry name" value="Tetraspanin_animals"/>
</dbReference>
<dbReference type="Pfam" id="PF00335">
    <property type="entry name" value="Tetraspanin"/>
    <property type="match status" value="1"/>
</dbReference>
<feature type="transmembrane region" description="Helical" evidence="6">
    <location>
        <begin position="203"/>
        <end position="221"/>
    </location>
</feature>
<dbReference type="GO" id="GO:0005886">
    <property type="term" value="C:plasma membrane"/>
    <property type="evidence" value="ECO:0007669"/>
    <property type="project" value="TreeGrafter"/>
</dbReference>
<dbReference type="Proteomes" id="UP000694393">
    <property type="component" value="Unplaced"/>
</dbReference>
<comment type="subcellular location">
    <subcellularLocation>
        <location evidence="1 6">Membrane</location>
        <topology evidence="1 6">Multi-pass membrane protein</topology>
    </subcellularLocation>
</comment>
<dbReference type="AlphaFoldDB" id="A0A8C8RVT6"/>
<reference evidence="7" key="1">
    <citation type="submission" date="2025-08" db="UniProtKB">
        <authorList>
            <consortium name="Ensembl"/>
        </authorList>
    </citation>
    <scope>IDENTIFICATION</scope>
</reference>
<dbReference type="InterPro" id="IPR008952">
    <property type="entry name" value="Tetraspanin_EC2_sf"/>
</dbReference>
<keyword evidence="5 6" id="KW-0472">Membrane</keyword>
<keyword evidence="4 6" id="KW-1133">Transmembrane helix</keyword>
<reference evidence="7" key="2">
    <citation type="submission" date="2025-09" db="UniProtKB">
        <authorList>
            <consortium name="Ensembl"/>
        </authorList>
    </citation>
    <scope>IDENTIFICATION</scope>
</reference>
<evidence type="ECO:0000313" key="7">
    <source>
        <dbReference type="Ensembl" id="ENSPCEP00000011393.1"/>
    </source>
</evidence>
<evidence type="ECO:0000256" key="1">
    <source>
        <dbReference type="ARBA" id="ARBA00004141"/>
    </source>
</evidence>
<accession>A0A8C8RVT6</accession>
<dbReference type="PANTHER" id="PTHR19282">
    <property type="entry name" value="TETRASPANIN"/>
    <property type="match status" value="1"/>
</dbReference>
<dbReference type="SUPFAM" id="SSF48652">
    <property type="entry name" value="Tetraspanin"/>
    <property type="match status" value="1"/>
</dbReference>
<feature type="transmembrane region" description="Helical" evidence="6">
    <location>
        <begin position="60"/>
        <end position="82"/>
    </location>
</feature>
<evidence type="ECO:0000256" key="4">
    <source>
        <dbReference type="ARBA" id="ARBA00022989"/>
    </source>
</evidence>
<proteinExistence type="inferred from homology"/>
<dbReference type="Gene3D" id="1.10.1450.10">
    <property type="entry name" value="Tetraspanin"/>
    <property type="match status" value="1"/>
</dbReference>
<dbReference type="Ensembl" id="ENSPCET00000011765.1">
    <property type="protein sequence ID" value="ENSPCEP00000011393.1"/>
    <property type="gene ID" value="ENSPCEG00000009000.1"/>
</dbReference>
<protein>
    <recommendedName>
        <fullName evidence="6">Tetraspanin</fullName>
    </recommendedName>
</protein>
<keyword evidence="3 6" id="KW-0812">Transmembrane</keyword>
<evidence type="ECO:0000313" key="8">
    <source>
        <dbReference type="Proteomes" id="UP000694393"/>
    </source>
</evidence>
<sequence length="258" mass="26568">MLQCEEPSLLQTQPLHTQGSSRFVFWAAGLTLLALGLWAKISLGGYLVLSAQRSPHASFVLLLAAGGALLLWACLGCFGAAAEHSCLLRAYAALQLAGLIGGLAAGLSTLVSRGDVAEGFRAGLREAVRAYGEDKQKAAALDSLQRALACCGADSYRDWLASPWALTLPGRNGSVPASCCRARRGCRHSPLPPGARSIHRRGCFALVSGFVGANLLLIATAALGLGLLQGVGVVLACLLAARLGTAPPPPPRGSPAKP</sequence>
<evidence type="ECO:0000256" key="6">
    <source>
        <dbReference type="RuleBase" id="RU361218"/>
    </source>
</evidence>
<dbReference type="PROSITE" id="PS00421">
    <property type="entry name" value="TM4_1"/>
    <property type="match status" value="1"/>
</dbReference>
<organism evidence="7 8">
    <name type="scientific">Pelusios castaneus</name>
    <name type="common">West African mud turtle</name>
    <dbReference type="NCBI Taxonomy" id="367368"/>
    <lineage>
        <taxon>Eukaryota</taxon>
        <taxon>Metazoa</taxon>
        <taxon>Chordata</taxon>
        <taxon>Craniata</taxon>
        <taxon>Vertebrata</taxon>
        <taxon>Euteleostomi</taxon>
        <taxon>Archelosauria</taxon>
        <taxon>Testudinata</taxon>
        <taxon>Testudines</taxon>
        <taxon>Pleurodira</taxon>
        <taxon>Pelomedusidae</taxon>
        <taxon>Pelusios</taxon>
    </lineage>
</organism>
<comment type="similarity">
    <text evidence="2 6">Belongs to the tetraspanin (TM4SF) family.</text>
</comment>
<dbReference type="PANTHER" id="PTHR19282:SF51">
    <property type="entry name" value="TETRASPANIN"/>
    <property type="match status" value="1"/>
</dbReference>
<dbReference type="PIRSF" id="PIRSF002419">
    <property type="entry name" value="Tetraspanin"/>
    <property type="match status" value="1"/>
</dbReference>
<keyword evidence="8" id="KW-1185">Reference proteome</keyword>
<dbReference type="InterPro" id="IPR018499">
    <property type="entry name" value="Tetraspanin/Peripherin"/>
</dbReference>
<evidence type="ECO:0000256" key="5">
    <source>
        <dbReference type="ARBA" id="ARBA00023136"/>
    </source>
</evidence>
<dbReference type="InterPro" id="IPR018503">
    <property type="entry name" value="Tetraspanin_CS"/>
</dbReference>
<name>A0A8C8RVT6_9SAUR</name>
<dbReference type="FunFam" id="1.10.1450.10:FF:000029">
    <property type="entry name" value="Tetraspanin"/>
    <property type="match status" value="1"/>
</dbReference>
<feature type="transmembrane region" description="Helical" evidence="6">
    <location>
        <begin position="88"/>
        <end position="111"/>
    </location>
</feature>
<evidence type="ECO:0000256" key="2">
    <source>
        <dbReference type="ARBA" id="ARBA00006840"/>
    </source>
</evidence>
<dbReference type="PRINTS" id="PR00259">
    <property type="entry name" value="TMFOUR"/>
</dbReference>
<evidence type="ECO:0000256" key="3">
    <source>
        <dbReference type="ARBA" id="ARBA00022692"/>
    </source>
</evidence>
<feature type="transmembrane region" description="Helical" evidence="6">
    <location>
        <begin position="23"/>
        <end position="48"/>
    </location>
</feature>